<organism evidence="1 2">
    <name type="scientific">Gossypium arboreum</name>
    <name type="common">Tree cotton</name>
    <name type="synonym">Gossypium nanking</name>
    <dbReference type="NCBI Taxonomy" id="29729"/>
    <lineage>
        <taxon>Eukaryota</taxon>
        <taxon>Viridiplantae</taxon>
        <taxon>Streptophyta</taxon>
        <taxon>Embryophyta</taxon>
        <taxon>Tracheophyta</taxon>
        <taxon>Spermatophyta</taxon>
        <taxon>Magnoliopsida</taxon>
        <taxon>eudicotyledons</taxon>
        <taxon>Gunneridae</taxon>
        <taxon>Pentapetalae</taxon>
        <taxon>rosids</taxon>
        <taxon>malvids</taxon>
        <taxon>Malvales</taxon>
        <taxon>Malvaceae</taxon>
        <taxon>Malvoideae</taxon>
        <taxon>Gossypium</taxon>
    </lineage>
</organism>
<comment type="caution">
    <text evidence="1">The sequence shown here is derived from an EMBL/GenBank/DDBJ whole genome shotgun (WGS) entry which is preliminary data.</text>
</comment>
<sequence length="101" mass="11249">MNICLTFTPFETTTHGLPILTSNSPPQASIVTKELGTPTVFYEGVVVQRHEQRRARGTSGARVVLETDCLLRREGRWLAAGVFQKPLGYGVKFIESWTVLD</sequence>
<protein>
    <submittedName>
        <fullName evidence="1">Dihydroorotase</fullName>
    </submittedName>
</protein>
<keyword evidence="2" id="KW-1185">Reference proteome</keyword>
<reference evidence="2" key="1">
    <citation type="submission" date="2014-09" db="EMBL/GenBank/DDBJ databases">
        <authorList>
            <person name="Mudge J."/>
            <person name="Ramaraj T."/>
            <person name="Lindquist I.E."/>
            <person name="Bharti A.K."/>
            <person name="Sundararajan A."/>
            <person name="Cameron C.T."/>
            <person name="Woodward J.E."/>
            <person name="May G.D."/>
            <person name="Brubaker C."/>
            <person name="Broadhvest J."/>
            <person name="Wilkins T.A."/>
        </authorList>
    </citation>
    <scope>NUCLEOTIDE SEQUENCE</scope>
    <source>
        <strain evidence="2">cv. AKA8401</strain>
    </source>
</reference>
<proteinExistence type="predicted"/>
<name>A0A0B0MEK1_GOSAR</name>
<gene>
    <name evidence="1" type="ORF">F383_36883</name>
</gene>
<dbReference type="Proteomes" id="UP000032142">
    <property type="component" value="Unassembled WGS sequence"/>
</dbReference>
<evidence type="ECO:0000313" key="1">
    <source>
        <dbReference type="EMBL" id="KHF97335.1"/>
    </source>
</evidence>
<evidence type="ECO:0000313" key="2">
    <source>
        <dbReference type="Proteomes" id="UP000032142"/>
    </source>
</evidence>
<dbReference type="AlphaFoldDB" id="A0A0B0MEK1"/>
<accession>A0A0B0MEK1</accession>
<dbReference type="EMBL" id="JRRC01003814">
    <property type="protein sequence ID" value="KHF97335.1"/>
    <property type="molecule type" value="Genomic_DNA"/>
</dbReference>